<evidence type="ECO:0000313" key="2">
    <source>
        <dbReference type="Proteomes" id="UP001162164"/>
    </source>
</evidence>
<organism evidence="1 2">
    <name type="scientific">Molorchus minor</name>
    <dbReference type="NCBI Taxonomy" id="1323400"/>
    <lineage>
        <taxon>Eukaryota</taxon>
        <taxon>Metazoa</taxon>
        <taxon>Ecdysozoa</taxon>
        <taxon>Arthropoda</taxon>
        <taxon>Hexapoda</taxon>
        <taxon>Insecta</taxon>
        <taxon>Pterygota</taxon>
        <taxon>Neoptera</taxon>
        <taxon>Endopterygota</taxon>
        <taxon>Coleoptera</taxon>
        <taxon>Polyphaga</taxon>
        <taxon>Cucujiformia</taxon>
        <taxon>Chrysomeloidea</taxon>
        <taxon>Cerambycidae</taxon>
        <taxon>Lamiinae</taxon>
        <taxon>Monochamini</taxon>
        <taxon>Molorchus</taxon>
    </lineage>
</organism>
<protein>
    <submittedName>
        <fullName evidence="1">Uncharacterized protein</fullName>
    </submittedName>
</protein>
<dbReference type="EMBL" id="JAPWTJ010000403">
    <property type="protein sequence ID" value="KAJ8978802.1"/>
    <property type="molecule type" value="Genomic_DNA"/>
</dbReference>
<dbReference type="Proteomes" id="UP001162164">
    <property type="component" value="Unassembled WGS sequence"/>
</dbReference>
<comment type="caution">
    <text evidence="1">The sequence shown here is derived from an EMBL/GenBank/DDBJ whole genome shotgun (WGS) entry which is preliminary data.</text>
</comment>
<keyword evidence="2" id="KW-1185">Reference proteome</keyword>
<evidence type="ECO:0000313" key="1">
    <source>
        <dbReference type="EMBL" id="KAJ8978802.1"/>
    </source>
</evidence>
<accession>A0ABQ9JN13</accession>
<proteinExistence type="predicted"/>
<gene>
    <name evidence="1" type="ORF">NQ317_015527</name>
</gene>
<reference evidence="1" key="1">
    <citation type="journal article" date="2023" name="Insect Mol. Biol.">
        <title>Genome sequencing provides insights into the evolution of gene families encoding plant cell wall-degrading enzymes in longhorned beetles.</title>
        <authorList>
            <person name="Shin N.R."/>
            <person name="Okamura Y."/>
            <person name="Kirsch R."/>
            <person name="Pauchet Y."/>
        </authorList>
    </citation>
    <scope>NUCLEOTIDE SEQUENCE</scope>
    <source>
        <strain evidence="1">MMC_N1</strain>
    </source>
</reference>
<name>A0ABQ9JN13_9CUCU</name>
<sequence length="61" mass="7512">MDNFELTDTIQFYFECLQNSREALRRRKSEGKLKPEKTNIDIWKERSVGEKFDQAFERYFE</sequence>